<dbReference type="InterPro" id="IPR018288">
    <property type="entry name" value="F420H2-DH_FpoO"/>
</dbReference>
<proteinExistence type="predicted"/>
<dbReference type="EMBL" id="JTEO01000004">
    <property type="protein sequence ID" value="MCQ6962939.1"/>
    <property type="molecule type" value="Genomic_DNA"/>
</dbReference>
<protein>
    <submittedName>
        <fullName evidence="2">F420H2 dehydrogenase</fullName>
    </submittedName>
</protein>
<comment type="caution">
    <text evidence="2">The sequence shown here is derived from an EMBL/GenBank/DDBJ whole genome shotgun (WGS) entry which is preliminary data.</text>
</comment>
<accession>A0AAE3HB97</accession>
<dbReference type="AlphaFoldDB" id="A0AAE3HB97"/>
<feature type="region of interest" description="Disordered" evidence="1">
    <location>
        <begin position="108"/>
        <end position="127"/>
    </location>
</feature>
<evidence type="ECO:0000313" key="2">
    <source>
        <dbReference type="EMBL" id="MCQ6962939.1"/>
    </source>
</evidence>
<name>A0AAE3HB97_9EURY</name>
<dbReference type="Pfam" id="PF10621">
    <property type="entry name" value="FpoO"/>
    <property type="match status" value="1"/>
</dbReference>
<evidence type="ECO:0000256" key="1">
    <source>
        <dbReference type="SAM" id="MobiDB-lite"/>
    </source>
</evidence>
<dbReference type="Proteomes" id="UP001206983">
    <property type="component" value="Unassembled WGS sequence"/>
</dbReference>
<gene>
    <name evidence="2" type="ORF">PV02_07700</name>
</gene>
<reference evidence="2 3" key="1">
    <citation type="journal article" date="2011" name="Appl. Environ. Microbiol.">
        <title>Methanogenic archaea isolated from Taiwan's Chelungpu fault.</title>
        <authorList>
            <person name="Wu S.Y."/>
            <person name="Lai M.C."/>
        </authorList>
    </citation>
    <scope>NUCLEOTIDE SEQUENCE [LARGE SCALE GENOMIC DNA]</scope>
    <source>
        <strain evidence="2 3">St545Mb</strain>
    </source>
</reference>
<evidence type="ECO:0000313" key="3">
    <source>
        <dbReference type="Proteomes" id="UP001206983"/>
    </source>
</evidence>
<feature type="compositionally biased region" description="Basic and acidic residues" evidence="1">
    <location>
        <begin position="108"/>
        <end position="121"/>
    </location>
</feature>
<dbReference type="RefSeq" id="WP_256622815.1">
    <property type="nucleotide sequence ID" value="NZ_JTEO01000004.1"/>
</dbReference>
<sequence length="127" mass="14073">MADCDLCGIALPTLVPVKVYKPKYAHSYPQGMWQGLCELCVSAAIRTKEEQTRTGSCGTAGTCQLCSSIERLYGVHISRPSFSQGEEKDTVYLCSRCLNSISDAKGEWDRDKAEHSHEHITRGHTVH</sequence>
<keyword evidence="3" id="KW-1185">Reference proteome</keyword>
<organism evidence="2 3">
    <name type="scientific">Methanolobus chelungpuianus</name>
    <dbReference type="NCBI Taxonomy" id="502115"/>
    <lineage>
        <taxon>Archaea</taxon>
        <taxon>Methanobacteriati</taxon>
        <taxon>Methanobacteriota</taxon>
        <taxon>Stenosarchaea group</taxon>
        <taxon>Methanomicrobia</taxon>
        <taxon>Methanosarcinales</taxon>
        <taxon>Methanosarcinaceae</taxon>
        <taxon>Methanolobus</taxon>
    </lineage>
</organism>